<feature type="domain" description="Carrier" evidence="10">
    <location>
        <begin position="2041"/>
        <end position="2114"/>
    </location>
</feature>
<proteinExistence type="predicted"/>
<dbReference type="SMART" id="SM00822">
    <property type="entry name" value="PKS_KR"/>
    <property type="match status" value="2"/>
</dbReference>
<dbReference type="InterPro" id="IPR014030">
    <property type="entry name" value="Ketoacyl_synth_N"/>
</dbReference>
<dbReference type="SMART" id="SM00823">
    <property type="entry name" value="PKS_PP"/>
    <property type="match status" value="3"/>
</dbReference>
<feature type="region of interest" description="N-terminal hotdog fold" evidence="8">
    <location>
        <begin position="2900"/>
        <end position="3018"/>
    </location>
</feature>
<dbReference type="InterPro" id="IPR009081">
    <property type="entry name" value="PP-bd_ACP"/>
</dbReference>
<dbReference type="PANTHER" id="PTHR43775:SF37">
    <property type="entry name" value="SI:DKEY-61P9.11"/>
    <property type="match status" value="1"/>
</dbReference>
<dbReference type="PROSITE" id="PS00606">
    <property type="entry name" value="KS3_1"/>
    <property type="match status" value="1"/>
</dbReference>
<dbReference type="Pfam" id="PF14765">
    <property type="entry name" value="PS-DH"/>
    <property type="match status" value="2"/>
</dbReference>
<dbReference type="PANTHER" id="PTHR43775">
    <property type="entry name" value="FATTY ACID SYNTHASE"/>
    <property type="match status" value="1"/>
</dbReference>
<keyword evidence="4" id="KW-0963">Cytoplasm</keyword>
<evidence type="ECO:0000256" key="8">
    <source>
        <dbReference type="PROSITE-ProRule" id="PRU01363"/>
    </source>
</evidence>
<dbReference type="InterPro" id="IPR054514">
    <property type="entry name" value="RhiE-like_linker"/>
</dbReference>
<dbReference type="InterPro" id="IPR016039">
    <property type="entry name" value="Thiolase-like"/>
</dbReference>
<comment type="pathway">
    <text evidence="2">Antibiotic biosynthesis.</text>
</comment>
<dbReference type="Pfam" id="PF21394">
    <property type="entry name" value="Beta-ketacyl_N"/>
    <property type="match status" value="2"/>
</dbReference>
<dbReference type="RefSeq" id="WP_386043975.1">
    <property type="nucleotide sequence ID" value="NZ_JBHUIO010000002.1"/>
</dbReference>
<feature type="domain" description="Ketosynthase family 3 (KS3)" evidence="11">
    <location>
        <begin position="2172"/>
        <end position="2604"/>
    </location>
</feature>
<feature type="domain" description="Carrier" evidence="10">
    <location>
        <begin position="2664"/>
        <end position="2738"/>
    </location>
</feature>
<dbReference type="InterPro" id="IPR049490">
    <property type="entry name" value="C883_1060-like_KR_N"/>
</dbReference>
<dbReference type="Pfam" id="PF00109">
    <property type="entry name" value="ketoacyl-synt"/>
    <property type="match status" value="2"/>
</dbReference>
<evidence type="ECO:0000256" key="1">
    <source>
        <dbReference type="ARBA" id="ARBA00004496"/>
    </source>
</evidence>
<dbReference type="Pfam" id="PF00550">
    <property type="entry name" value="PP-binding"/>
    <property type="match status" value="3"/>
</dbReference>
<feature type="active site" description="Proton donor; for dehydratase activity" evidence="8">
    <location>
        <position position="3095"/>
    </location>
</feature>
<dbReference type="Pfam" id="PF22336">
    <property type="entry name" value="RhiE-like_linker"/>
    <property type="match status" value="2"/>
</dbReference>
<dbReference type="SMART" id="SM00825">
    <property type="entry name" value="PKS_KS"/>
    <property type="match status" value="2"/>
</dbReference>
<dbReference type="InterPro" id="IPR036291">
    <property type="entry name" value="NAD(P)-bd_dom_sf"/>
</dbReference>
<dbReference type="Proteomes" id="UP001597343">
    <property type="component" value="Unassembled WGS sequence"/>
</dbReference>
<keyword evidence="5" id="KW-0597">Phosphoprotein</keyword>
<dbReference type="PROSITE" id="PS52019">
    <property type="entry name" value="PKS_MFAS_DH"/>
    <property type="match status" value="2"/>
</dbReference>
<dbReference type="Gene3D" id="3.40.47.10">
    <property type="match status" value="2"/>
</dbReference>
<evidence type="ECO:0000313" key="13">
    <source>
        <dbReference type="EMBL" id="MFD2168920.1"/>
    </source>
</evidence>
<protein>
    <submittedName>
        <fullName evidence="13">SDR family NAD(P)-dependent oxidoreductase</fullName>
    </submittedName>
</protein>
<dbReference type="Pfam" id="PF08659">
    <property type="entry name" value="KR"/>
    <property type="match status" value="2"/>
</dbReference>
<dbReference type="Pfam" id="PF16197">
    <property type="entry name" value="KAsynt_C_assoc"/>
    <property type="match status" value="1"/>
</dbReference>
<feature type="domain" description="PKS/mFAS DH" evidence="12">
    <location>
        <begin position="1260"/>
        <end position="1540"/>
    </location>
</feature>
<dbReference type="SUPFAM" id="SSF51735">
    <property type="entry name" value="NAD(P)-binding Rossmann-fold domains"/>
    <property type="match status" value="4"/>
</dbReference>
<dbReference type="InterPro" id="IPR049900">
    <property type="entry name" value="PKS_mFAS_DH"/>
</dbReference>
<evidence type="ECO:0000256" key="5">
    <source>
        <dbReference type="ARBA" id="ARBA00022553"/>
    </source>
</evidence>
<feature type="region of interest" description="C-terminal hotdog fold" evidence="8">
    <location>
        <begin position="1396"/>
        <end position="1540"/>
    </location>
</feature>
<evidence type="ECO:0000256" key="7">
    <source>
        <dbReference type="ARBA" id="ARBA00022737"/>
    </source>
</evidence>
<comment type="subcellular location">
    <subcellularLocation>
        <location evidence="1">Cytoplasm</location>
    </subcellularLocation>
</comment>
<dbReference type="InterPro" id="IPR042104">
    <property type="entry name" value="PKS_dehydratase_sf"/>
</dbReference>
<dbReference type="Gene3D" id="3.10.129.110">
    <property type="entry name" value="Polyketide synthase dehydratase"/>
    <property type="match status" value="2"/>
</dbReference>
<comment type="caution">
    <text evidence="13">The sequence shown here is derived from an EMBL/GenBank/DDBJ whole genome shotgun (WGS) entry which is preliminary data.</text>
</comment>
<dbReference type="CDD" id="cd08953">
    <property type="entry name" value="KR_2_SDR_x"/>
    <property type="match status" value="2"/>
</dbReference>
<sequence>MKDLSRTNILEGVGNQQILDPQPVDIRHVYAKTVWEKRDADDRETSVVTSGPLLLFDVEETLRDRLQQQEEVLLIKPGSRFRKRSGGVYELRPERADDYQKLFAELQAAGVQPNRIVFRWSRPGRSLTNDVVEEKLTRSIYALFHLCQALCRLKARESIRILHVYQSAAADEQPVEAAISAFSKTIAQETGFLQLKTLELRGEAVAAEADSVMRELTTWRDEEFEVCEVAGQQYVRRLQILSDVAPVHTELPLRKQGVYLITGGLGGLGLLFANYLAERYQAKLVLTGRSPLDEERQNALQALEAAGAEAIYLPADVAKKEDVEALVAAAHERFAALHGVIHSAGVLKDRFFLQKTEADLKAVLLPKVHGAIQLDLATADEQLDFFALFSSIAGTTGNVGQCDYAYANSFLDRFAAWRQGQPRAGKTVAIGWPLWEAGGMQIDEEERALREERTGLHPLPTAAGLQAWESALQTASPHLIVSYGQSDKIERWLLPADRPSVASKAEAPSRVDSELVKERTEQFLRELFAEILKIQPDKLDQDASFQDYGINSIMIHQFNVKAEARFGPLSKTLLFESQTLNELTETMLKQHEQELIKGLGLGRKQASEAKVERSLWSDVEWGELRPLEEQLEPFASFGAGKIEQEEIAIIGISGRYPMASDLHEFWQNLQQGKDCITEVPASRWDVSRYYDPDPEQSKFGKMYSKWGGFLEDADKFDPLFFNISPKEAETMDPQERLFLEVAWSAMEDAGYTRKRLQQDGRANVGVFVGVTTNTYLLFGPEEWRKGNVVFPNSFPWSIANRVSYAFNLHGPSMPIDTACSSSLTAIHLACESLRRGECQTAIAGGVNLYLHPSRYVALCHMRMLSPTGKCHSFGADGDGFVPGEGVGAVLLKPLRQAVADGDNIYGVIKGSALNHGGNTNGYTVPSPKAQADLITESLRQANVDARTITYLEAHGTGTSLGDPIEVNGLTKAFREHTDDLQFCAVGSAKSNIGHLESAAGIAGLTKVILQMKHGRLAPSLHAERLNPNVEFEKSPFFVQRTSSDWVRQTVVSNGVEQELPRRAGISSFGAGGANAHLIVEEYMPAAVEDRPFREQESHLILLSAKDEQRLKEYAWKLALHIARDPQIELADVAYTLQVAREAMEERFAAVVTSKEQLLDALRAYRTGETAECPLYRGNVREGARTTELDVATLWQQKDWAELARWWANGGNLDGSALEGRPAVRRVVLPTYPFSKERYWIPIAEEQAASGAGSRRLNALHPMIDANVSTLDEQSFQKELSQDDAYVRDHVVDGQMVMPGAAYLEMARAAGELAQPNRQGVCKLNKIVWAAPVRLTEATKNLQVSLYPQGDEVEYEIRSTADEGDDLHARGALVWADRASLQQIAPLQIAEIRSRCPEVQSGKSFYQEFASLGFQYGASLQAVQEIFRNGTEVLARLELPTAAAGMDECRLHPALLDGAFQTVVALMDKSEAQSGLFYLPVALEELVFLRPLSPVMYAHVRQIEATGQLKKFAISLCDETGAVAVNVRDFSLKAFHRSQADSHQSIYLHTAWEALAAELPALPQTTSGPLLLFDRGIELRDELLKRPDLSGVPVVLVRPGNSFQVVDRHTYEICPQAAEDYHQLFEHLKRFDLLPDRILHNWSPGMLVSAEPAELHDKLDYGIYSCLFLSQALIDHLLTTEVRFLYACSLGLPHEAAVASFLKTLQQEQPNLLIKTLELAAEEKRAERLADIALWAWADRDEQTAELRFDQGVRVVKRLQLCEADAVPAQADWLKEGGVYLITGGAGGLGLLFAQHLVEQARIKLVLTGRSALNAEQAERIRQLQSCGADVLYLQADVSRREDVQRLVQEAKRRFGRIDGVLHAAGLLRDALVRNKRKQEVEEILAAKLFGTLYLQEALQADDLDVFVLFSSAAAVVGNAGQSDYAYANGFLDRFAEWRQASGHAGRTISFNWPLWQEGGMRVSAEQVSFLARANGMIPLRTESGMRAFMAGMVSSSTNWMVLEGDVRQIKRALRLEEARLSIAPPAQTEVKAEVPTEELRSKTESFLKDVLAKELKLPSAKLHSRQGLDEYGLDSLMITSLTRELEAQVGELTKTLFFEYQTIEQLTDYFLAHHQQRMIELTGVGALPQATTPAVREASLPSAKEQAVTRRQRERFNQRPSAPAAREASVRQEDIAIIGVSGRYPQAGNLEQFWEQLKSGKDCITEIPLERWDYRPLYDPDKTNRSKVYSKWGGFLDDVDKFDPLHFNISPKEAEVMDPQERLFLETAWHVVEDAGYTRERMAPFKVGVFVGVMYGHYQLYGAEETLKGNLLALNSSYASIANRVSYAFDLHGPSLAIDTMCSSSLTSIHLACESLYRGESEMAIAGGVNLTVHSNKYTLLSQGRFAASDGRCRSFGEGGDGYVPGEGVGAVLLKPLSKAIADGDQIYAVIKATAINHGGKTNGYTVPNPKAQGDLISEALEKAQIDPRTISYLEAHGTGTSLGDPIEINGLIRAYSKHTQDKGYCAIGSVKSNIGHLESAAGIAGLTKVLLQLKHRLLVPSLHSETLNPNISFEQSPFSVQRELSEWRQPTVLIEGRAVRIPRRAGISAFGAGGSNAHLILEEFAQPAADERSQDAGEQQLIVLSARNAERLAASAEQLLSFLTREDETIETVVTPAPASERSPVREEVVALVAATLNVPADSLEQEEEWSEYGVDRMVLTELAEQIGRSIGVELSAAWYQEHRSLRALADYLAAQTRAEAEPIRKQVRLNASDALSLRDLAHTLQVGREAMEERLAFLARDFTELKNSLQAFLQAGNSPEFYRGHVRMKEQQVGVLVDGREGEEFLKVIMQERKLSKLAHLWTSGVEIDWSLLPPAGSIAPKRISLPLYPFAKERYWVPGAKPAAAAVFTSQSAAALHPLLGTNVSTLRAQKFVTKLTGDEFFVRDHQVEGERLLPGVAVLEAARAAGEIAGEAAVCRLLDTVWIRPIRFVEQEQEMYIHLYANGDQIDFEVSTIAQGRDHTLHARGQLELQELNSLQAESIDVQTIADRCRKRVSSSDCYREFADLGFQYGSSFQPLQSVALGTAEALANWKLPSELEHDFQSFHLHPSVMDGALQAVMALMIGMRGDEQAIYLPYSLGEVSIFSEHAKDGYAHVVMTEDDPQSGLKRFDVLLTDAAGRVAVQLKRFTVRKAQAAAVGELEDQELLALLKKLEAGELNADEVELLTEGSI</sequence>
<keyword evidence="6" id="KW-0808">Transferase</keyword>
<dbReference type="InterPro" id="IPR018201">
    <property type="entry name" value="Ketoacyl_synth_AS"/>
</dbReference>
<dbReference type="InterPro" id="IPR020841">
    <property type="entry name" value="PKS_Beta-ketoAc_synthase_dom"/>
</dbReference>
<keyword evidence="3" id="KW-0596">Phosphopantetheine</keyword>
<evidence type="ECO:0000259" key="11">
    <source>
        <dbReference type="PROSITE" id="PS52004"/>
    </source>
</evidence>
<dbReference type="Gene3D" id="1.10.1240.100">
    <property type="match status" value="1"/>
</dbReference>
<dbReference type="Pfam" id="PF21089">
    <property type="entry name" value="PKS_DH_N"/>
    <property type="match status" value="2"/>
</dbReference>
<dbReference type="Gene3D" id="3.30.70.3290">
    <property type="match status" value="1"/>
</dbReference>
<keyword evidence="14" id="KW-1185">Reference proteome</keyword>
<dbReference type="SUPFAM" id="SSF47336">
    <property type="entry name" value="ACP-like"/>
    <property type="match status" value="3"/>
</dbReference>
<dbReference type="PROSITE" id="PS50075">
    <property type="entry name" value="CARRIER"/>
    <property type="match status" value="2"/>
</dbReference>
<dbReference type="InterPro" id="IPR057326">
    <property type="entry name" value="KR_dom"/>
</dbReference>
<dbReference type="EMBL" id="JBHUIO010000002">
    <property type="protein sequence ID" value="MFD2168920.1"/>
    <property type="molecule type" value="Genomic_DNA"/>
</dbReference>
<reference evidence="14" key="1">
    <citation type="journal article" date="2019" name="Int. J. Syst. Evol. Microbiol.">
        <title>The Global Catalogue of Microorganisms (GCM) 10K type strain sequencing project: providing services to taxonomists for standard genome sequencing and annotation.</title>
        <authorList>
            <consortium name="The Broad Institute Genomics Platform"/>
            <consortium name="The Broad Institute Genome Sequencing Center for Infectious Disease"/>
            <person name="Wu L."/>
            <person name="Ma J."/>
        </authorList>
    </citation>
    <scope>NUCLEOTIDE SEQUENCE [LARGE SCALE GENOMIC DNA]</scope>
    <source>
        <strain evidence="14">CGMCC 1.13574</strain>
    </source>
</reference>
<dbReference type="SMART" id="SM00826">
    <property type="entry name" value="PKS_DH"/>
    <property type="match status" value="2"/>
</dbReference>
<dbReference type="InterPro" id="IPR049552">
    <property type="entry name" value="PKS_DH_N"/>
</dbReference>
<feature type="active site" description="Proton acceptor; for dehydratase activity" evidence="8">
    <location>
        <position position="2929"/>
    </location>
</feature>
<dbReference type="InterPro" id="IPR014031">
    <property type="entry name" value="Ketoacyl_synth_C"/>
</dbReference>
<evidence type="ECO:0000256" key="6">
    <source>
        <dbReference type="ARBA" id="ARBA00022679"/>
    </source>
</evidence>
<feature type="active site" description="Proton acceptor; for dehydratase activity" evidence="8">
    <location>
        <position position="1289"/>
    </location>
</feature>
<feature type="region of interest" description="C-terminal hotdog fold" evidence="8">
    <location>
        <begin position="3034"/>
        <end position="3181"/>
    </location>
</feature>
<feature type="region of interest" description="Disordered" evidence="9">
    <location>
        <begin position="2133"/>
        <end position="2168"/>
    </location>
</feature>
<gene>
    <name evidence="13" type="ORF">ACFSOY_02660</name>
</gene>
<feature type="region of interest" description="N-terminal hotdog fold" evidence="8">
    <location>
        <begin position="1260"/>
        <end position="1379"/>
    </location>
</feature>
<keyword evidence="7" id="KW-0677">Repeat</keyword>
<dbReference type="PROSITE" id="PS52004">
    <property type="entry name" value="KS3_2"/>
    <property type="match status" value="2"/>
</dbReference>
<dbReference type="SUPFAM" id="SSF53901">
    <property type="entry name" value="Thiolase-like"/>
    <property type="match status" value="2"/>
</dbReference>
<dbReference type="InterPro" id="IPR013968">
    <property type="entry name" value="PKS_KR"/>
</dbReference>
<evidence type="ECO:0000256" key="2">
    <source>
        <dbReference type="ARBA" id="ARBA00004792"/>
    </source>
</evidence>
<evidence type="ECO:0000256" key="3">
    <source>
        <dbReference type="ARBA" id="ARBA00022450"/>
    </source>
</evidence>
<dbReference type="Gene3D" id="1.10.1200.10">
    <property type="entry name" value="ACP-like"/>
    <property type="match status" value="2"/>
</dbReference>
<feature type="domain" description="Ketosynthase family 3 (KS3)" evidence="11">
    <location>
        <begin position="644"/>
        <end position="1081"/>
    </location>
</feature>
<dbReference type="InterPro" id="IPR020806">
    <property type="entry name" value="PKS_PP-bd"/>
</dbReference>
<dbReference type="InterPro" id="IPR049551">
    <property type="entry name" value="PKS_DH_C"/>
</dbReference>
<accession>A0ABW4ZUL9</accession>
<name>A0ABW4ZUL9_9BACL</name>
<dbReference type="InterPro" id="IPR050091">
    <property type="entry name" value="PKS_NRPS_Biosynth_Enz"/>
</dbReference>
<dbReference type="InterPro" id="IPR036736">
    <property type="entry name" value="ACP-like_sf"/>
</dbReference>
<feature type="active site" description="Proton donor; for dehydratase activity" evidence="8">
    <location>
        <position position="1456"/>
    </location>
</feature>
<evidence type="ECO:0000259" key="12">
    <source>
        <dbReference type="PROSITE" id="PS52019"/>
    </source>
</evidence>
<dbReference type="InterPro" id="IPR032821">
    <property type="entry name" value="PKS_assoc"/>
</dbReference>
<evidence type="ECO:0000256" key="4">
    <source>
        <dbReference type="ARBA" id="ARBA00022490"/>
    </source>
</evidence>
<dbReference type="InterPro" id="IPR020807">
    <property type="entry name" value="PKS_DH"/>
</dbReference>
<organism evidence="13 14">
    <name type="scientific">Tumebacillus lipolyticus</name>
    <dbReference type="NCBI Taxonomy" id="1280370"/>
    <lineage>
        <taxon>Bacteria</taxon>
        <taxon>Bacillati</taxon>
        <taxon>Bacillota</taxon>
        <taxon>Bacilli</taxon>
        <taxon>Bacillales</taxon>
        <taxon>Alicyclobacillaceae</taxon>
        <taxon>Tumebacillus</taxon>
    </lineage>
</organism>
<feature type="domain" description="PKS/mFAS DH" evidence="12">
    <location>
        <begin position="2900"/>
        <end position="3181"/>
    </location>
</feature>
<dbReference type="CDD" id="cd00833">
    <property type="entry name" value="PKS"/>
    <property type="match status" value="2"/>
</dbReference>
<dbReference type="Pfam" id="PF02801">
    <property type="entry name" value="Ketoacyl-synt_C"/>
    <property type="match status" value="2"/>
</dbReference>
<dbReference type="Gene3D" id="3.40.50.720">
    <property type="entry name" value="NAD(P)-binding Rossmann-like Domain"/>
    <property type="match status" value="2"/>
</dbReference>
<evidence type="ECO:0000313" key="14">
    <source>
        <dbReference type="Proteomes" id="UP001597343"/>
    </source>
</evidence>
<evidence type="ECO:0000259" key="10">
    <source>
        <dbReference type="PROSITE" id="PS50075"/>
    </source>
</evidence>
<evidence type="ECO:0000256" key="9">
    <source>
        <dbReference type="SAM" id="MobiDB-lite"/>
    </source>
</evidence>